<dbReference type="GO" id="GO:0005737">
    <property type="term" value="C:cytoplasm"/>
    <property type="evidence" value="ECO:0007669"/>
    <property type="project" value="TreeGrafter"/>
</dbReference>
<dbReference type="SUPFAM" id="SSF50891">
    <property type="entry name" value="Cyclophilin-like"/>
    <property type="match status" value="1"/>
</dbReference>
<dbReference type="EC" id="5.2.1.8" evidence="1"/>
<feature type="non-terminal residue" evidence="3">
    <location>
        <position position="300"/>
    </location>
</feature>
<dbReference type="Gene3D" id="2.40.100.10">
    <property type="entry name" value="Cyclophilin-like"/>
    <property type="match status" value="1"/>
</dbReference>
<sequence length="300" mass="34045">WVMVLVTVVGLLQDPAFHAAKCTAEALRLKFPHKFADPVLQPLVEVAWHEYLQKKKRELRGEVWAYSSAVMCFLDGQLLGDDKELLLWSSQEWNYQDTKPSTLHQATAEDFYTNYLKKRQASSRALNLEHVFVFLEIAIEEQPIGRLLFELFSDLCPRTCENFRALCAGGAKSARDGRELTYKNSVFHRLLKNWWIQGGDIITGKGGGGESIYGPTFEDESFAVRHEGRGVLGMANRGRHTNGSQFYITFQPAPHLDKRYVAFGQLIEGTEVLQKLEDVPTCNERPSVTCRIIKCGTFQP</sequence>
<evidence type="ECO:0000259" key="2">
    <source>
        <dbReference type="PROSITE" id="PS50072"/>
    </source>
</evidence>
<dbReference type="EMBL" id="VWZE01021238">
    <property type="protein sequence ID" value="NXF95926.1"/>
    <property type="molecule type" value="Genomic_DNA"/>
</dbReference>
<protein>
    <recommendedName>
        <fullName evidence="1">Peptidyl-prolyl cis-trans isomerase</fullName>
        <shortName evidence="1">PPIase</shortName>
        <ecNumber evidence="1">5.2.1.8</ecNumber>
    </recommendedName>
</protein>
<gene>
    <name evidence="3" type="primary">Ppil6</name>
    <name evidence="3" type="ORF">EUBBOU_R09254</name>
</gene>
<dbReference type="InterPro" id="IPR029000">
    <property type="entry name" value="Cyclophilin-like_dom_sf"/>
</dbReference>
<feature type="non-terminal residue" evidence="3">
    <location>
        <position position="1"/>
    </location>
</feature>
<feature type="chain" id="PRO_5029937445" description="Peptidyl-prolyl cis-trans isomerase" evidence="1">
    <location>
        <begin position="20"/>
        <end position="300"/>
    </location>
</feature>
<dbReference type="FunFam" id="2.40.100.10:FF:000048">
    <property type="entry name" value="Peptidyl-prolyl cis-trans isomerase"/>
    <property type="match status" value="1"/>
</dbReference>
<comment type="similarity">
    <text evidence="1">Belongs to the cyclophilin-type PPIase family.</text>
</comment>
<comment type="catalytic activity">
    <reaction evidence="1">
        <text>[protein]-peptidylproline (omega=180) = [protein]-peptidylproline (omega=0)</text>
        <dbReference type="Rhea" id="RHEA:16237"/>
        <dbReference type="Rhea" id="RHEA-COMP:10747"/>
        <dbReference type="Rhea" id="RHEA-COMP:10748"/>
        <dbReference type="ChEBI" id="CHEBI:83833"/>
        <dbReference type="ChEBI" id="CHEBI:83834"/>
        <dbReference type="EC" id="5.2.1.8"/>
    </reaction>
</comment>
<proteinExistence type="inferred from homology"/>
<keyword evidence="1" id="KW-0697">Rotamase</keyword>
<dbReference type="Pfam" id="PF00160">
    <property type="entry name" value="Pro_isomerase"/>
    <property type="match status" value="1"/>
</dbReference>
<evidence type="ECO:0000256" key="1">
    <source>
        <dbReference type="RuleBase" id="RU363019"/>
    </source>
</evidence>
<name>A0A7K8XZG0_9PICI</name>
<dbReference type="GO" id="GO:0003755">
    <property type="term" value="F:peptidyl-prolyl cis-trans isomerase activity"/>
    <property type="evidence" value="ECO:0007669"/>
    <property type="project" value="UniProtKB-UniRule"/>
</dbReference>
<reference evidence="3 4" key="1">
    <citation type="submission" date="2019-09" db="EMBL/GenBank/DDBJ databases">
        <title>Bird 10,000 Genomes (B10K) Project - Family phase.</title>
        <authorList>
            <person name="Zhang G."/>
        </authorList>
    </citation>
    <scope>NUCLEOTIDE SEQUENCE [LARGE SCALE GENOMIC DNA]</scope>
    <source>
        <strain evidence="3">B10K-DU-001-04</strain>
        <tissue evidence="3">Muscle</tissue>
    </source>
</reference>
<evidence type="ECO:0000313" key="4">
    <source>
        <dbReference type="Proteomes" id="UP000583613"/>
    </source>
</evidence>
<keyword evidence="1" id="KW-0732">Signal</keyword>
<dbReference type="InterPro" id="IPR002130">
    <property type="entry name" value="Cyclophilin-type_PPIase_dom"/>
</dbReference>
<keyword evidence="4" id="KW-1185">Reference proteome</keyword>
<accession>A0A7K8XZG0</accession>
<dbReference type="PANTHER" id="PTHR11071:SF561">
    <property type="entry name" value="PEPTIDYL-PROLYL CIS-TRANS ISOMERASE D-RELATED"/>
    <property type="match status" value="1"/>
</dbReference>
<dbReference type="AlphaFoldDB" id="A0A7K8XZG0"/>
<organism evidence="3 4">
    <name type="scientific">Eubucco bourcierii</name>
    <name type="common">red-headed barbet</name>
    <dbReference type="NCBI Taxonomy" id="91767"/>
    <lineage>
        <taxon>Eukaryota</taxon>
        <taxon>Metazoa</taxon>
        <taxon>Chordata</taxon>
        <taxon>Craniata</taxon>
        <taxon>Vertebrata</taxon>
        <taxon>Euteleostomi</taxon>
        <taxon>Archelosauria</taxon>
        <taxon>Archosauria</taxon>
        <taxon>Dinosauria</taxon>
        <taxon>Saurischia</taxon>
        <taxon>Theropoda</taxon>
        <taxon>Coelurosauria</taxon>
        <taxon>Aves</taxon>
        <taxon>Neognathae</taxon>
        <taxon>Neoaves</taxon>
        <taxon>Telluraves</taxon>
        <taxon>Coraciimorphae</taxon>
        <taxon>Piciformes</taxon>
        <taxon>Ramphastidae</taxon>
        <taxon>Eubucco</taxon>
    </lineage>
</organism>
<dbReference type="PROSITE" id="PS50072">
    <property type="entry name" value="CSA_PPIASE_2"/>
    <property type="match status" value="1"/>
</dbReference>
<feature type="domain" description="PPIase cyclophilin-type" evidence="2">
    <location>
        <begin position="134"/>
        <end position="297"/>
    </location>
</feature>
<comment type="caution">
    <text evidence="3">The sequence shown here is derived from an EMBL/GenBank/DDBJ whole genome shotgun (WGS) entry which is preliminary data.</text>
</comment>
<dbReference type="OrthoDB" id="408413at2759"/>
<dbReference type="Proteomes" id="UP000583613">
    <property type="component" value="Unassembled WGS sequence"/>
</dbReference>
<feature type="signal peptide" evidence="1">
    <location>
        <begin position="1"/>
        <end position="19"/>
    </location>
</feature>
<dbReference type="PRINTS" id="PR00153">
    <property type="entry name" value="CSAPPISMRASE"/>
</dbReference>
<comment type="function">
    <text evidence="1">PPIases accelerate the folding of proteins. It catalyzes the cis-trans isomerization of proline imidic peptide bonds in oligopeptides.</text>
</comment>
<evidence type="ECO:0000313" key="3">
    <source>
        <dbReference type="EMBL" id="NXF95926.1"/>
    </source>
</evidence>
<keyword evidence="1" id="KW-0413">Isomerase</keyword>
<dbReference type="PANTHER" id="PTHR11071">
    <property type="entry name" value="PEPTIDYL-PROLYL CIS-TRANS ISOMERASE"/>
    <property type="match status" value="1"/>
</dbReference>